<feature type="signal peptide" evidence="1">
    <location>
        <begin position="1"/>
        <end position="28"/>
    </location>
</feature>
<dbReference type="STRING" id="1642646.ING2E5A_1811"/>
<dbReference type="KEGG" id="pmuc:ING2E5A_1811"/>
<gene>
    <name evidence="2" type="ORF">ING2E5A_1811</name>
</gene>
<evidence type="ECO:0000256" key="1">
    <source>
        <dbReference type="SAM" id="SignalP"/>
    </source>
</evidence>
<dbReference type="AlphaFoldDB" id="A0A1G4G7Y2"/>
<dbReference type="Proteomes" id="UP000178485">
    <property type="component" value="Chromosome i"/>
</dbReference>
<accession>A0A1G4G7Y2</accession>
<sequence length="160" mass="18262">MPTFMKRNFFTSLLAVVLFLGLTLGATSCSSSNDDIAETQWKVVNILVKKSDWKWNSFDGQYEAIVSLPELTPFIYNEGAAIAYLKFNSNTKAPLPYSKSYSYDYTGNDGNTYTGFYTEHIKCDFQVGNPSTVAFYIEASDLERVDEYLENREFQVVLIW</sequence>
<dbReference type="PROSITE" id="PS51257">
    <property type="entry name" value="PROKAR_LIPOPROTEIN"/>
    <property type="match status" value="1"/>
</dbReference>
<evidence type="ECO:0008006" key="4">
    <source>
        <dbReference type="Google" id="ProtNLM"/>
    </source>
</evidence>
<keyword evidence="1" id="KW-0732">Signal</keyword>
<proteinExistence type="predicted"/>
<evidence type="ECO:0000313" key="2">
    <source>
        <dbReference type="EMBL" id="SCM58443.1"/>
    </source>
</evidence>
<keyword evidence="3" id="KW-1185">Reference proteome</keyword>
<name>A0A1G4G7Y2_9BACT</name>
<protein>
    <recommendedName>
        <fullName evidence="4">Secreted protein</fullName>
    </recommendedName>
</protein>
<reference evidence="2 3" key="1">
    <citation type="submission" date="2016-08" db="EMBL/GenBank/DDBJ databases">
        <authorList>
            <person name="Seilhamer J.J."/>
        </authorList>
    </citation>
    <scope>NUCLEOTIDE SEQUENCE [LARGE SCALE GENOMIC DNA]</scope>
    <source>
        <strain evidence="2">ING2-E5A</strain>
    </source>
</reference>
<organism evidence="2 3">
    <name type="scientific">Petrimonas mucosa</name>
    <dbReference type="NCBI Taxonomy" id="1642646"/>
    <lineage>
        <taxon>Bacteria</taxon>
        <taxon>Pseudomonadati</taxon>
        <taxon>Bacteroidota</taxon>
        <taxon>Bacteroidia</taxon>
        <taxon>Bacteroidales</taxon>
        <taxon>Dysgonomonadaceae</taxon>
        <taxon>Petrimonas</taxon>
    </lineage>
</organism>
<dbReference type="EMBL" id="LT608328">
    <property type="protein sequence ID" value="SCM58443.1"/>
    <property type="molecule type" value="Genomic_DNA"/>
</dbReference>
<feature type="chain" id="PRO_5009603927" description="Secreted protein" evidence="1">
    <location>
        <begin position="29"/>
        <end position="160"/>
    </location>
</feature>
<evidence type="ECO:0000313" key="3">
    <source>
        <dbReference type="Proteomes" id="UP000178485"/>
    </source>
</evidence>